<accession>A0AAE3E1M8</accession>
<dbReference type="InterPro" id="IPR006104">
    <property type="entry name" value="Glyco_hydro_2_N"/>
</dbReference>
<evidence type="ECO:0000259" key="8">
    <source>
        <dbReference type="Pfam" id="PF18565"/>
    </source>
</evidence>
<evidence type="ECO:0000256" key="2">
    <source>
        <dbReference type="ARBA" id="ARBA00022801"/>
    </source>
</evidence>
<evidence type="ECO:0000256" key="1">
    <source>
        <dbReference type="ARBA" id="ARBA00007401"/>
    </source>
</evidence>
<dbReference type="NCBIfam" id="NF041462">
    <property type="entry name" value="GalA"/>
    <property type="match status" value="1"/>
</dbReference>
<dbReference type="InterPro" id="IPR017853">
    <property type="entry name" value="GH"/>
</dbReference>
<dbReference type="GO" id="GO:0004553">
    <property type="term" value="F:hydrolase activity, hydrolyzing O-glycosyl compounds"/>
    <property type="evidence" value="ECO:0007669"/>
    <property type="project" value="InterPro"/>
</dbReference>
<dbReference type="Pfam" id="PF18565">
    <property type="entry name" value="Glyco_hydro2_C5"/>
    <property type="match status" value="1"/>
</dbReference>
<evidence type="ECO:0000313" key="10">
    <source>
        <dbReference type="Proteomes" id="UP001198242"/>
    </source>
</evidence>
<dbReference type="AlphaFoldDB" id="A0AAE3E1M8"/>
<dbReference type="InterPro" id="IPR040605">
    <property type="entry name" value="Glyco_hydro2_dom5"/>
</dbReference>
<evidence type="ECO:0000256" key="3">
    <source>
        <dbReference type="ARBA" id="ARBA00023295"/>
    </source>
</evidence>
<dbReference type="PANTHER" id="PTHR42732:SF1">
    <property type="entry name" value="BETA-MANNOSIDASE"/>
    <property type="match status" value="1"/>
</dbReference>
<keyword evidence="3" id="KW-0326">Glycosidase</keyword>
<dbReference type="Pfam" id="PF16355">
    <property type="entry name" value="DUF4982"/>
    <property type="match status" value="1"/>
</dbReference>
<proteinExistence type="inferred from homology"/>
<organism evidence="9 10">
    <name type="scientific">Hominilimicola fabiformis</name>
    <dbReference type="NCBI Taxonomy" id="2885356"/>
    <lineage>
        <taxon>Bacteria</taxon>
        <taxon>Bacillati</taxon>
        <taxon>Bacillota</taxon>
        <taxon>Clostridia</taxon>
        <taxon>Eubacteriales</taxon>
        <taxon>Oscillospiraceae</taxon>
        <taxon>Hominilimicola</taxon>
    </lineage>
</organism>
<dbReference type="Pfam" id="PF02836">
    <property type="entry name" value="Glyco_hydro_2_C"/>
    <property type="match status" value="1"/>
</dbReference>
<sequence>MDKFSLDRDWKFYNGDFELPETKTHTECYMAAKAGGAIGAASPDFDKSDWETVNLPHDWAVYNEFEEKWGPSQGYKKRGKAWYSKRFRLDESDRDKQILIEFEGISSYATVYLNGSVIGRNFCGYNSFVVDATDMALYGDQVNDLVVFVDATQIEGWWYEGAGIYRHVNLYKKNKLHIAHWGVFVHPIRKTVDVWDAATDTTIENSSYENKNFRLKTYILDKEDNIVGKDEKEFSVAGGNKIEVNQSILTYSPLLWDIDAPNLYTMVSELYENDSLVDSQKNTFGFRTIAINKDNGFFLNGRHVPLYGTCNHQDHAGVGVAVPDSVNEYRIKLLKEMGSNAYRCAHGNPNPEILDYCDKYGILVMDENRNFNSSADGIKQVQDMVMRDRNHPSVVMYSLFNEEPLQGTPTGRKLAERLQCEIKKLDATRFLVGAMNTGVTTDGGACDILDMTGFNYITHTYDDFREKYPDMPMLGSENDSAFQTRGVYKTDHSKNIIDCYDSEAAPWGNTYRDGFKQVDTRPHIMGLFIWTGFDYRGEPTPFEWPSIGTQFGIMDTCGFKKDAFYLNKAFFTDEPMIHILPHWNFADGEEVRVMTHTNCSEAELFLNGKSLGKKNVDKYDMADWFVPFEKGTLKMVGYIDSKEVCSDEVSTANAAKKIIITPQNEFVYDSCDDAVIFNISVVDENGVSVPTADNLIKFTADGGEIIGVGNGDPNSHEADKAEERHLFNGLCQVIVKQSDGAENVTVTAASDGLESATATVKSVANENKKIFIPSVNEKYIAKWRQAVDLSETRPDPNVKIEDHDMNTWGIVSVGSGYDDKFKNVTGYGLYKTTVNINENDNFIVFRELTGNEVEVFVNGEQKFKGDCQWGRKVEINVSDVNGDADIVVIVNSTKADGNGGISKPVVITD</sequence>
<dbReference type="PANTHER" id="PTHR42732">
    <property type="entry name" value="BETA-GALACTOSIDASE"/>
    <property type="match status" value="1"/>
</dbReference>
<dbReference type="Pfam" id="PF00703">
    <property type="entry name" value="Glyco_hydro_2"/>
    <property type="match status" value="1"/>
</dbReference>
<dbReference type="InterPro" id="IPR051913">
    <property type="entry name" value="GH2_Domain-Containing"/>
</dbReference>
<feature type="domain" description="Glycoside hydrolase family 2 catalytic" evidence="5">
    <location>
        <begin position="293"/>
        <end position="499"/>
    </location>
</feature>
<protein>
    <submittedName>
        <fullName evidence="9">DUF4982 domain-containing protein</fullName>
    </submittedName>
</protein>
<dbReference type="RefSeq" id="WP_308457036.1">
    <property type="nucleotide sequence ID" value="NZ_JAJEQM010000019.1"/>
</dbReference>
<dbReference type="InterPro" id="IPR032311">
    <property type="entry name" value="DUF4982"/>
</dbReference>
<evidence type="ECO:0000259" key="6">
    <source>
        <dbReference type="Pfam" id="PF02837"/>
    </source>
</evidence>
<dbReference type="InterPro" id="IPR048230">
    <property type="entry name" value="GalA-like"/>
</dbReference>
<dbReference type="InterPro" id="IPR036156">
    <property type="entry name" value="Beta-gal/glucu_dom_sf"/>
</dbReference>
<evidence type="ECO:0000259" key="4">
    <source>
        <dbReference type="Pfam" id="PF00703"/>
    </source>
</evidence>
<evidence type="ECO:0000259" key="5">
    <source>
        <dbReference type="Pfam" id="PF02836"/>
    </source>
</evidence>
<dbReference type="Gene3D" id="2.60.120.260">
    <property type="entry name" value="Galactose-binding domain-like"/>
    <property type="match status" value="1"/>
</dbReference>
<name>A0AAE3E1M8_9FIRM</name>
<feature type="domain" description="Glycoside hydrolase family 2" evidence="8">
    <location>
        <begin position="661"/>
        <end position="758"/>
    </location>
</feature>
<dbReference type="InterPro" id="IPR006103">
    <property type="entry name" value="Glyco_hydro_2_cat"/>
</dbReference>
<feature type="domain" description="Glycosyl hydrolases family 2 sugar binding" evidence="6">
    <location>
        <begin position="77"/>
        <end position="173"/>
    </location>
</feature>
<dbReference type="GO" id="GO:0005975">
    <property type="term" value="P:carbohydrate metabolic process"/>
    <property type="evidence" value="ECO:0007669"/>
    <property type="project" value="InterPro"/>
</dbReference>
<dbReference type="InterPro" id="IPR006102">
    <property type="entry name" value="Ig-like_GH2"/>
</dbReference>
<feature type="domain" description="Glycoside hydrolase family 2 immunoglobulin-like beta-sandwich" evidence="4">
    <location>
        <begin position="185"/>
        <end position="287"/>
    </location>
</feature>
<evidence type="ECO:0000313" key="9">
    <source>
        <dbReference type="EMBL" id="MCC2211560.1"/>
    </source>
</evidence>
<dbReference type="Proteomes" id="UP001198242">
    <property type="component" value="Unassembled WGS sequence"/>
</dbReference>
<dbReference type="SUPFAM" id="SSF51445">
    <property type="entry name" value="(Trans)glycosidases"/>
    <property type="match status" value="1"/>
</dbReference>
<feature type="domain" description="DUF4982" evidence="7">
    <location>
        <begin position="588"/>
        <end position="645"/>
    </location>
</feature>
<dbReference type="Gene3D" id="3.20.20.80">
    <property type="entry name" value="Glycosidases"/>
    <property type="match status" value="1"/>
</dbReference>
<reference evidence="9 10" key="1">
    <citation type="submission" date="2021-10" db="EMBL/GenBank/DDBJ databases">
        <title>Anaerobic single-cell dispensing facilitates the cultivation of human gut bacteria.</title>
        <authorList>
            <person name="Afrizal A."/>
        </authorList>
    </citation>
    <scope>NUCLEOTIDE SEQUENCE [LARGE SCALE GENOMIC DNA]</scope>
    <source>
        <strain evidence="9 10">CLA-AA-H232</strain>
    </source>
</reference>
<dbReference type="Pfam" id="PF02837">
    <property type="entry name" value="Glyco_hydro_2_N"/>
    <property type="match status" value="1"/>
</dbReference>
<comment type="caution">
    <text evidence="9">The sequence shown here is derived from an EMBL/GenBank/DDBJ whole genome shotgun (WGS) entry which is preliminary data.</text>
</comment>
<gene>
    <name evidence="9" type="ORF">LKE05_12300</name>
</gene>
<comment type="similarity">
    <text evidence="1">Belongs to the glycosyl hydrolase 2 family.</text>
</comment>
<dbReference type="EMBL" id="JAJEQM010000019">
    <property type="protein sequence ID" value="MCC2211560.1"/>
    <property type="molecule type" value="Genomic_DNA"/>
</dbReference>
<dbReference type="InterPro" id="IPR013783">
    <property type="entry name" value="Ig-like_fold"/>
</dbReference>
<keyword evidence="10" id="KW-1185">Reference proteome</keyword>
<dbReference type="SUPFAM" id="SSF49785">
    <property type="entry name" value="Galactose-binding domain-like"/>
    <property type="match status" value="1"/>
</dbReference>
<dbReference type="Gene3D" id="2.60.40.10">
    <property type="entry name" value="Immunoglobulins"/>
    <property type="match status" value="3"/>
</dbReference>
<dbReference type="SUPFAM" id="SSF49303">
    <property type="entry name" value="beta-Galactosidase/glucuronidase domain"/>
    <property type="match status" value="1"/>
</dbReference>
<evidence type="ECO:0000259" key="7">
    <source>
        <dbReference type="Pfam" id="PF16355"/>
    </source>
</evidence>
<dbReference type="InterPro" id="IPR008979">
    <property type="entry name" value="Galactose-bd-like_sf"/>
</dbReference>
<keyword evidence="2" id="KW-0378">Hydrolase</keyword>